<comment type="caution">
    <text evidence="1">The sequence shown here is derived from an EMBL/GenBank/DDBJ whole genome shotgun (WGS) entry which is preliminary data.</text>
</comment>
<protein>
    <submittedName>
        <fullName evidence="1">Uncharacterized protein</fullName>
    </submittedName>
</protein>
<dbReference type="Proteomes" id="UP000288216">
    <property type="component" value="Unassembled WGS sequence"/>
</dbReference>
<dbReference type="OrthoDB" id="9421762at2759"/>
<dbReference type="EMBL" id="BFAA01018029">
    <property type="protein sequence ID" value="GCB77105.1"/>
    <property type="molecule type" value="Genomic_DNA"/>
</dbReference>
<keyword evidence="2" id="KW-1185">Reference proteome</keyword>
<proteinExistence type="predicted"/>
<evidence type="ECO:0000313" key="2">
    <source>
        <dbReference type="Proteomes" id="UP000288216"/>
    </source>
</evidence>
<accession>A0A401PVG7</accession>
<name>A0A401PVG7_SCYTO</name>
<dbReference type="AlphaFoldDB" id="A0A401PVG7"/>
<organism evidence="1 2">
    <name type="scientific">Scyliorhinus torazame</name>
    <name type="common">Cloudy catshark</name>
    <name type="synonym">Catulus torazame</name>
    <dbReference type="NCBI Taxonomy" id="75743"/>
    <lineage>
        <taxon>Eukaryota</taxon>
        <taxon>Metazoa</taxon>
        <taxon>Chordata</taxon>
        <taxon>Craniata</taxon>
        <taxon>Vertebrata</taxon>
        <taxon>Chondrichthyes</taxon>
        <taxon>Elasmobranchii</taxon>
        <taxon>Galeomorphii</taxon>
        <taxon>Galeoidea</taxon>
        <taxon>Carcharhiniformes</taxon>
        <taxon>Scyliorhinidae</taxon>
        <taxon>Scyliorhinus</taxon>
    </lineage>
</organism>
<evidence type="ECO:0000313" key="1">
    <source>
        <dbReference type="EMBL" id="GCB77105.1"/>
    </source>
</evidence>
<gene>
    <name evidence="1" type="ORF">scyTo_0021066</name>
</gene>
<reference evidence="1 2" key="1">
    <citation type="journal article" date="2018" name="Nat. Ecol. Evol.">
        <title>Shark genomes provide insights into elasmobranch evolution and the origin of vertebrates.</title>
        <authorList>
            <person name="Hara Y"/>
            <person name="Yamaguchi K"/>
            <person name="Onimaru K"/>
            <person name="Kadota M"/>
            <person name="Koyanagi M"/>
            <person name="Keeley SD"/>
            <person name="Tatsumi K"/>
            <person name="Tanaka K"/>
            <person name="Motone F"/>
            <person name="Kageyama Y"/>
            <person name="Nozu R"/>
            <person name="Adachi N"/>
            <person name="Nishimura O"/>
            <person name="Nakagawa R"/>
            <person name="Tanegashima C"/>
            <person name="Kiyatake I"/>
            <person name="Matsumoto R"/>
            <person name="Murakumo K"/>
            <person name="Nishida K"/>
            <person name="Terakita A"/>
            <person name="Kuratani S"/>
            <person name="Sato K"/>
            <person name="Hyodo S Kuraku.S."/>
        </authorList>
    </citation>
    <scope>NUCLEOTIDE SEQUENCE [LARGE SCALE GENOMIC DNA]</scope>
</reference>
<sequence length="77" mass="8650">THQLDSTPVLELLPSLEWLVFFLLEGVAGTSLYELSMQGYLTVESLWKKNTKREHAVPILHDNQAEDVQQAAPNNSS</sequence>
<feature type="non-terminal residue" evidence="1">
    <location>
        <position position="1"/>
    </location>
</feature>